<dbReference type="EMBL" id="BHYK01000012">
    <property type="protein sequence ID" value="GCD10804.1"/>
    <property type="molecule type" value="Genomic_DNA"/>
</dbReference>
<evidence type="ECO:0000313" key="13">
    <source>
        <dbReference type="Proteomes" id="UP000287872"/>
    </source>
</evidence>
<evidence type="ECO:0000256" key="1">
    <source>
        <dbReference type="ARBA" id="ARBA00012513"/>
    </source>
</evidence>
<dbReference type="InterPro" id="IPR000719">
    <property type="entry name" value="Prot_kinase_dom"/>
</dbReference>
<reference evidence="12 13" key="1">
    <citation type="submission" date="2018-11" db="EMBL/GenBank/DDBJ databases">
        <title>Genome sequencing and assembly of Clostridium tagluense strain A121.</title>
        <authorList>
            <person name="Murakami T."/>
            <person name="Segawa T."/>
            <person name="Shcherbakova V.A."/>
            <person name="Mori H."/>
            <person name="Yoshimura Y."/>
        </authorList>
    </citation>
    <scope>NUCLEOTIDE SEQUENCE [LARGE SCALE GENOMIC DNA]</scope>
    <source>
        <strain evidence="12 13">A121</strain>
    </source>
</reference>
<accession>A0A401UMP1</accession>
<keyword evidence="10" id="KW-0812">Transmembrane</keyword>
<keyword evidence="10" id="KW-0472">Membrane</keyword>
<dbReference type="InterPro" id="IPR008271">
    <property type="entry name" value="Ser/Thr_kinase_AS"/>
</dbReference>
<keyword evidence="3" id="KW-0808">Transferase</keyword>
<keyword evidence="2" id="KW-0723">Serine/threonine-protein kinase</keyword>
<evidence type="ECO:0000256" key="8">
    <source>
        <dbReference type="ARBA" id="ARBA00048679"/>
    </source>
</evidence>
<dbReference type="Gene3D" id="1.10.510.10">
    <property type="entry name" value="Transferase(Phosphotransferase) domain 1"/>
    <property type="match status" value="1"/>
</dbReference>
<dbReference type="Proteomes" id="UP000287872">
    <property type="component" value="Unassembled WGS sequence"/>
</dbReference>
<evidence type="ECO:0000256" key="6">
    <source>
        <dbReference type="ARBA" id="ARBA00022840"/>
    </source>
</evidence>
<dbReference type="GO" id="GO:0005524">
    <property type="term" value="F:ATP binding"/>
    <property type="evidence" value="ECO:0007669"/>
    <property type="project" value="UniProtKB-UniRule"/>
</dbReference>
<evidence type="ECO:0000256" key="4">
    <source>
        <dbReference type="ARBA" id="ARBA00022741"/>
    </source>
</evidence>
<evidence type="ECO:0000256" key="5">
    <source>
        <dbReference type="ARBA" id="ARBA00022777"/>
    </source>
</evidence>
<feature type="domain" description="Protein kinase" evidence="11">
    <location>
        <begin position="12"/>
        <end position="253"/>
    </location>
</feature>
<evidence type="ECO:0000259" key="11">
    <source>
        <dbReference type="PROSITE" id="PS50011"/>
    </source>
</evidence>
<feature type="binding site" evidence="9">
    <location>
        <position position="41"/>
    </location>
    <ligand>
        <name>ATP</name>
        <dbReference type="ChEBI" id="CHEBI:30616"/>
    </ligand>
</feature>
<dbReference type="EC" id="2.7.11.1" evidence="1"/>
<dbReference type="InterPro" id="IPR017441">
    <property type="entry name" value="Protein_kinase_ATP_BS"/>
</dbReference>
<proteinExistence type="predicted"/>
<dbReference type="PROSITE" id="PS00108">
    <property type="entry name" value="PROTEIN_KINASE_ST"/>
    <property type="match status" value="1"/>
</dbReference>
<dbReference type="OrthoDB" id="9788659at2"/>
<keyword evidence="13" id="KW-1185">Reference proteome</keyword>
<feature type="transmembrane region" description="Helical" evidence="10">
    <location>
        <begin position="295"/>
        <end position="313"/>
    </location>
</feature>
<evidence type="ECO:0000313" key="12">
    <source>
        <dbReference type="EMBL" id="GCD10804.1"/>
    </source>
</evidence>
<dbReference type="RefSeq" id="WP_125002036.1">
    <property type="nucleotide sequence ID" value="NZ_BHYK01000012.1"/>
</dbReference>
<dbReference type="PANTHER" id="PTHR24363">
    <property type="entry name" value="SERINE/THREONINE PROTEIN KINASE"/>
    <property type="match status" value="1"/>
</dbReference>
<dbReference type="Pfam" id="PF00069">
    <property type="entry name" value="Pkinase"/>
    <property type="match status" value="1"/>
</dbReference>
<dbReference type="CDD" id="cd14014">
    <property type="entry name" value="STKc_PknB_like"/>
    <property type="match status" value="1"/>
</dbReference>
<keyword evidence="5" id="KW-0418">Kinase</keyword>
<evidence type="ECO:0000256" key="9">
    <source>
        <dbReference type="PROSITE-ProRule" id="PRU10141"/>
    </source>
</evidence>
<evidence type="ECO:0000256" key="2">
    <source>
        <dbReference type="ARBA" id="ARBA00022527"/>
    </source>
</evidence>
<dbReference type="GO" id="GO:0004674">
    <property type="term" value="F:protein serine/threonine kinase activity"/>
    <property type="evidence" value="ECO:0007669"/>
    <property type="project" value="UniProtKB-KW"/>
</dbReference>
<dbReference type="SMART" id="SM00220">
    <property type="entry name" value="S_TKc"/>
    <property type="match status" value="1"/>
</dbReference>
<protein>
    <recommendedName>
        <fullName evidence="1">non-specific serine/threonine protein kinase</fullName>
        <ecNumber evidence="1">2.7.11.1</ecNumber>
    </recommendedName>
</protein>
<dbReference type="SUPFAM" id="SSF56112">
    <property type="entry name" value="Protein kinase-like (PK-like)"/>
    <property type="match status" value="1"/>
</dbReference>
<dbReference type="AlphaFoldDB" id="A0A401UMP1"/>
<dbReference type="InterPro" id="IPR011009">
    <property type="entry name" value="Kinase-like_dom_sf"/>
</dbReference>
<sequence>MLNSGYILDRKYEVIKTLGKGGMGTIYLCENKRLGNLWAIKEVVQDIKNTGILTEANILKNLNHVGIRRIVDIFYENNNLYMVQDYVEGQTLKEYVKENGKMNTEKTCRITSDLCDILCYLHNQKPAIIYRDIKPSNIMITPSGKIVLIDFGISKVYKSDTEQDTVSAGSNGFAAPEQYGLGKCCAQTDIYGIGMLIYFMVKGKIPTTGIEPLLDENYEADIDGKIKVIIQKCVKIDIVDRYISAEILKKEILEVLKADKYEKTVIFNNYNSSTKVFIKKDKSKTLDKSKLKKTISGFSVFAIAILASIYILYGNKKESIDMKTNDTPQIVSPIVGSSSVEQEAIKKSVIVPVKEPTVVPKKSTTAITQDSNINAIMPPQSKIKVKGKRKK</sequence>
<dbReference type="PROSITE" id="PS00107">
    <property type="entry name" value="PROTEIN_KINASE_ATP"/>
    <property type="match status" value="1"/>
</dbReference>
<comment type="catalytic activity">
    <reaction evidence="8">
        <text>L-seryl-[protein] + ATP = O-phospho-L-seryl-[protein] + ADP + H(+)</text>
        <dbReference type="Rhea" id="RHEA:17989"/>
        <dbReference type="Rhea" id="RHEA-COMP:9863"/>
        <dbReference type="Rhea" id="RHEA-COMP:11604"/>
        <dbReference type="ChEBI" id="CHEBI:15378"/>
        <dbReference type="ChEBI" id="CHEBI:29999"/>
        <dbReference type="ChEBI" id="CHEBI:30616"/>
        <dbReference type="ChEBI" id="CHEBI:83421"/>
        <dbReference type="ChEBI" id="CHEBI:456216"/>
        <dbReference type="EC" id="2.7.11.1"/>
    </reaction>
</comment>
<keyword evidence="6 9" id="KW-0067">ATP-binding</keyword>
<dbReference type="PANTHER" id="PTHR24363:SF0">
    <property type="entry name" value="SERINE_THREONINE KINASE LIKE DOMAIN CONTAINING 1"/>
    <property type="match status" value="1"/>
</dbReference>
<comment type="caution">
    <text evidence="12">The sequence shown here is derived from an EMBL/GenBank/DDBJ whole genome shotgun (WGS) entry which is preliminary data.</text>
</comment>
<gene>
    <name evidence="12" type="ORF">Ctaglu_24270</name>
</gene>
<comment type="catalytic activity">
    <reaction evidence="7">
        <text>L-threonyl-[protein] + ATP = O-phospho-L-threonyl-[protein] + ADP + H(+)</text>
        <dbReference type="Rhea" id="RHEA:46608"/>
        <dbReference type="Rhea" id="RHEA-COMP:11060"/>
        <dbReference type="Rhea" id="RHEA-COMP:11605"/>
        <dbReference type="ChEBI" id="CHEBI:15378"/>
        <dbReference type="ChEBI" id="CHEBI:30013"/>
        <dbReference type="ChEBI" id="CHEBI:30616"/>
        <dbReference type="ChEBI" id="CHEBI:61977"/>
        <dbReference type="ChEBI" id="CHEBI:456216"/>
        <dbReference type="EC" id="2.7.11.1"/>
    </reaction>
</comment>
<evidence type="ECO:0000256" key="3">
    <source>
        <dbReference type="ARBA" id="ARBA00022679"/>
    </source>
</evidence>
<name>A0A401UMP1_9CLOT</name>
<keyword evidence="10" id="KW-1133">Transmembrane helix</keyword>
<evidence type="ECO:0000256" key="10">
    <source>
        <dbReference type="SAM" id="Phobius"/>
    </source>
</evidence>
<dbReference type="PROSITE" id="PS50011">
    <property type="entry name" value="PROTEIN_KINASE_DOM"/>
    <property type="match status" value="1"/>
</dbReference>
<keyword evidence="4 9" id="KW-0547">Nucleotide-binding</keyword>
<evidence type="ECO:0000256" key="7">
    <source>
        <dbReference type="ARBA" id="ARBA00047899"/>
    </source>
</evidence>
<organism evidence="12 13">
    <name type="scientific">Clostridium tagluense</name>
    <dbReference type="NCBI Taxonomy" id="360422"/>
    <lineage>
        <taxon>Bacteria</taxon>
        <taxon>Bacillati</taxon>
        <taxon>Bacillota</taxon>
        <taxon>Clostridia</taxon>
        <taxon>Eubacteriales</taxon>
        <taxon>Clostridiaceae</taxon>
        <taxon>Clostridium</taxon>
    </lineage>
</organism>